<protein>
    <submittedName>
        <fullName evidence="2">SDR family oxidoreductase</fullName>
        <ecNumber evidence="2">1.6.5.2</ecNumber>
    </submittedName>
</protein>
<dbReference type="PANTHER" id="PTHR47129">
    <property type="entry name" value="QUINONE OXIDOREDUCTASE 2"/>
    <property type="match status" value="1"/>
</dbReference>
<dbReference type="EMBL" id="CP123967">
    <property type="protein sequence ID" value="WGT46909.1"/>
    <property type="molecule type" value="Genomic_DNA"/>
</dbReference>
<dbReference type="PANTHER" id="PTHR47129:SF1">
    <property type="entry name" value="NMRA-LIKE DOMAIN-CONTAINING PROTEIN"/>
    <property type="match status" value="1"/>
</dbReference>
<accession>A0ABY8PWQ4</accession>
<keyword evidence="3" id="KW-1185">Reference proteome</keyword>
<reference evidence="2 3" key="1">
    <citation type="journal article" date="2008" name="Int. J. Syst. Evol. Microbiol.">
        <title>Tessaracoccus flavescens sp. nov., isolated from marine sediment.</title>
        <authorList>
            <person name="Lee D.W."/>
            <person name="Lee S.D."/>
        </authorList>
    </citation>
    <scope>NUCLEOTIDE SEQUENCE [LARGE SCALE GENOMIC DNA]</scope>
    <source>
        <strain evidence="2 3">T21</strain>
    </source>
</reference>
<gene>
    <name evidence="2" type="ORF">QH948_12330</name>
</gene>
<dbReference type="EC" id="1.6.5.2" evidence="2"/>
<dbReference type="InterPro" id="IPR052718">
    <property type="entry name" value="NmrA-type_oxidoreductase"/>
</dbReference>
<dbReference type="Pfam" id="PF05368">
    <property type="entry name" value="NmrA"/>
    <property type="match status" value="1"/>
</dbReference>
<evidence type="ECO:0000313" key="3">
    <source>
        <dbReference type="Proteomes" id="UP001244136"/>
    </source>
</evidence>
<organism evidence="2 3">
    <name type="scientific">Tessaracoccus lacteus</name>
    <dbReference type="NCBI Taxonomy" id="3041766"/>
    <lineage>
        <taxon>Bacteria</taxon>
        <taxon>Bacillati</taxon>
        <taxon>Actinomycetota</taxon>
        <taxon>Actinomycetes</taxon>
        <taxon>Propionibacteriales</taxon>
        <taxon>Propionibacteriaceae</taxon>
        <taxon>Tessaracoccus</taxon>
    </lineage>
</organism>
<keyword evidence="2" id="KW-0560">Oxidoreductase</keyword>
<dbReference type="RefSeq" id="WP_281144658.1">
    <property type="nucleotide sequence ID" value="NZ_CP123967.1"/>
</dbReference>
<dbReference type="GO" id="GO:0003955">
    <property type="term" value="F:NAD(P)H dehydrogenase (quinone) activity"/>
    <property type="evidence" value="ECO:0007669"/>
    <property type="project" value="UniProtKB-EC"/>
</dbReference>
<evidence type="ECO:0000259" key="1">
    <source>
        <dbReference type="Pfam" id="PF05368"/>
    </source>
</evidence>
<dbReference type="InterPro" id="IPR008030">
    <property type="entry name" value="NmrA-like"/>
</dbReference>
<dbReference type="CDD" id="cd05269">
    <property type="entry name" value="TMR_SDR_a"/>
    <property type="match status" value="1"/>
</dbReference>
<feature type="domain" description="NmrA-like" evidence="1">
    <location>
        <begin position="2"/>
        <end position="238"/>
    </location>
</feature>
<dbReference type="Gene3D" id="3.90.25.10">
    <property type="entry name" value="UDP-galactose 4-epimerase, domain 1"/>
    <property type="match status" value="1"/>
</dbReference>
<name>A0ABY8PWQ4_9ACTN</name>
<evidence type="ECO:0000313" key="2">
    <source>
        <dbReference type="EMBL" id="WGT46909.1"/>
    </source>
</evidence>
<dbReference type="SUPFAM" id="SSF51735">
    <property type="entry name" value="NAD(P)-binding Rossmann-fold domains"/>
    <property type="match status" value="1"/>
</dbReference>
<dbReference type="Gene3D" id="3.40.50.720">
    <property type="entry name" value="NAD(P)-binding Rossmann-like Domain"/>
    <property type="match status" value="1"/>
</dbReference>
<sequence length="282" mass="28692">MRIAVTGAAGHLGRLVIAALESRGVATADIVAIVRNEAKAADLAERGVQVAVAAYEDEAALTTALAGVDRLVLVSGSEVGKRLAQHTSIITAAKAAGVALIAYTSLLNADTSTLDLAEEHRATEALLAESGIPTVLLRNGWYIENFASAVETARATGHTFGAAGEGRVSAAARRDYAEAAAVVVTSEGHAGKVYELAGRPAFTYAQLAAVIGGILGTEVTYVDQSAGEYASTLKGAGLPAPIAAMFAGWDVATAAGALYSDSDDLQRLIGRESTPAAEVLSA</sequence>
<proteinExistence type="predicted"/>
<dbReference type="Proteomes" id="UP001244136">
    <property type="component" value="Chromosome"/>
</dbReference>
<dbReference type="InterPro" id="IPR036291">
    <property type="entry name" value="NAD(P)-bd_dom_sf"/>
</dbReference>